<dbReference type="NCBIfam" id="NF033542">
    <property type="entry name" value="transpos_IS110"/>
    <property type="match status" value="1"/>
</dbReference>
<dbReference type="InterPro" id="IPR002525">
    <property type="entry name" value="Transp_IS110-like_N"/>
</dbReference>
<dbReference type="KEGG" id="aft:BBF96_11285"/>
<dbReference type="InterPro" id="IPR003346">
    <property type="entry name" value="Transposase_20"/>
</dbReference>
<evidence type="ECO:0000313" key="3">
    <source>
        <dbReference type="EMBL" id="AZR73922.1"/>
    </source>
</evidence>
<dbReference type="InterPro" id="IPR047650">
    <property type="entry name" value="Transpos_IS110"/>
</dbReference>
<sequence>MQILHERCCGLDVHKKSITACIITPEGKKIRTFGTMTADILELVDWIKQNKCSCVAMESTGVYWKPIYNLLEVEQIETLVVNARHIKAVPGRKTDVKDAEWIAELLQYGLLKGSYIPSREQRELQELIRYRRSLIDERSREVNRLQKILEGANIKLSSVATDILGKSGRKMLEQIINSDKPDPKIIAQSAKGKLRNKIPLLEKALHGLIGHHQKMILSVQLRHIDFLDQQIEELNLEIERRMRPFEDCLELLDTIPGVGRRIAEQIIAEIGVDMSRFPSSKHLASWAGIAPGNNESAGKRKSGRTTKGNKHLRSTLVEAARSASRTKNTYLSAQYRRLAARRGSNRACIAVAHTILTIVYHILKKKQPYQELGADYFEKRKESKIVNNLIRKLERLGYSISIKKKSA</sequence>
<proteinExistence type="predicted"/>
<evidence type="ECO:0000259" key="2">
    <source>
        <dbReference type="Pfam" id="PF02371"/>
    </source>
</evidence>
<dbReference type="Pfam" id="PF02371">
    <property type="entry name" value="Transposase_20"/>
    <property type="match status" value="1"/>
</dbReference>
<keyword evidence="4" id="KW-1185">Reference proteome</keyword>
<dbReference type="PANTHER" id="PTHR33055">
    <property type="entry name" value="TRANSPOSASE FOR INSERTION SEQUENCE ELEMENT IS1111A"/>
    <property type="match status" value="1"/>
</dbReference>
<dbReference type="PANTHER" id="PTHR33055:SF15">
    <property type="entry name" value="TRANSPOSASE-RELATED"/>
    <property type="match status" value="1"/>
</dbReference>
<accession>A0A3S9T0H3</accession>
<dbReference type="GO" id="GO:0006313">
    <property type="term" value="P:DNA transposition"/>
    <property type="evidence" value="ECO:0007669"/>
    <property type="project" value="InterPro"/>
</dbReference>
<reference evidence="3 4" key="1">
    <citation type="submission" date="2016-07" db="EMBL/GenBank/DDBJ databases">
        <title>Genome and transcriptome analysis of iron-reducing fermentative bacteria Anoxybacter fermentans.</title>
        <authorList>
            <person name="Zeng X."/>
            <person name="Shao Z."/>
        </authorList>
    </citation>
    <scope>NUCLEOTIDE SEQUENCE [LARGE SCALE GENOMIC DNA]</scope>
    <source>
        <strain evidence="3 4">DY22613</strain>
    </source>
</reference>
<dbReference type="AlphaFoldDB" id="A0A3S9T0H3"/>
<dbReference type="GO" id="GO:0003677">
    <property type="term" value="F:DNA binding"/>
    <property type="evidence" value="ECO:0007669"/>
    <property type="project" value="InterPro"/>
</dbReference>
<dbReference type="GO" id="GO:0004803">
    <property type="term" value="F:transposase activity"/>
    <property type="evidence" value="ECO:0007669"/>
    <property type="project" value="InterPro"/>
</dbReference>
<feature type="domain" description="Transposase IS110-like N-terminal" evidence="1">
    <location>
        <begin position="9"/>
        <end position="152"/>
    </location>
</feature>
<name>A0A3S9T0H3_9FIRM</name>
<organism evidence="3 4">
    <name type="scientific">Anoxybacter fermentans</name>
    <dbReference type="NCBI Taxonomy" id="1323375"/>
    <lineage>
        <taxon>Bacteria</taxon>
        <taxon>Bacillati</taxon>
        <taxon>Bacillota</taxon>
        <taxon>Clostridia</taxon>
        <taxon>Halanaerobiales</taxon>
        <taxon>Anoxybacter</taxon>
    </lineage>
</organism>
<gene>
    <name evidence="3" type="ORF">BBF96_11285</name>
</gene>
<evidence type="ECO:0000313" key="4">
    <source>
        <dbReference type="Proteomes" id="UP000267250"/>
    </source>
</evidence>
<dbReference type="OrthoDB" id="9815354at2"/>
<dbReference type="Pfam" id="PF01548">
    <property type="entry name" value="DEDD_Tnp_IS110"/>
    <property type="match status" value="1"/>
</dbReference>
<protein>
    <submittedName>
        <fullName evidence="3">Transposase</fullName>
    </submittedName>
</protein>
<evidence type="ECO:0000259" key="1">
    <source>
        <dbReference type="Pfam" id="PF01548"/>
    </source>
</evidence>
<dbReference type="Proteomes" id="UP000267250">
    <property type="component" value="Chromosome"/>
</dbReference>
<feature type="domain" description="Transposase IS116/IS110/IS902 C-terminal" evidence="2">
    <location>
        <begin position="250"/>
        <end position="335"/>
    </location>
</feature>
<dbReference type="EMBL" id="CP016379">
    <property type="protein sequence ID" value="AZR73922.1"/>
    <property type="molecule type" value="Genomic_DNA"/>
</dbReference>
<dbReference type="RefSeq" id="WP_127017271.1">
    <property type="nucleotide sequence ID" value="NZ_CP016379.1"/>
</dbReference>